<keyword evidence="1" id="KW-0472">Membrane</keyword>
<gene>
    <name evidence="2" type="ORF">CKO45_31545</name>
</gene>
<dbReference type="InterPro" id="IPR021273">
    <property type="entry name" value="DUF2852"/>
</dbReference>
<evidence type="ECO:0008006" key="4">
    <source>
        <dbReference type="Google" id="ProtNLM"/>
    </source>
</evidence>
<proteinExistence type="predicted"/>
<dbReference type="Pfam" id="PF11014">
    <property type="entry name" value="DUF2852"/>
    <property type="match status" value="1"/>
</dbReference>
<name>A0ABS1D747_9PROT</name>
<dbReference type="Proteomes" id="UP000697995">
    <property type="component" value="Unassembled WGS sequence"/>
</dbReference>
<dbReference type="RefSeq" id="WP_200306913.1">
    <property type="nucleotide sequence ID" value="NZ_NRSG01000697.1"/>
</dbReference>
<dbReference type="EMBL" id="NRSG01000697">
    <property type="protein sequence ID" value="MBK1662711.1"/>
    <property type="molecule type" value="Genomic_DNA"/>
</dbReference>
<evidence type="ECO:0000313" key="3">
    <source>
        <dbReference type="Proteomes" id="UP000697995"/>
    </source>
</evidence>
<organism evidence="2 3">
    <name type="scientific">Paracraurococcus ruber</name>
    <dbReference type="NCBI Taxonomy" id="77675"/>
    <lineage>
        <taxon>Bacteria</taxon>
        <taxon>Pseudomonadati</taxon>
        <taxon>Pseudomonadota</taxon>
        <taxon>Alphaproteobacteria</taxon>
        <taxon>Acetobacterales</taxon>
        <taxon>Roseomonadaceae</taxon>
        <taxon>Paracraurococcus</taxon>
    </lineage>
</organism>
<feature type="transmembrane region" description="Helical" evidence="1">
    <location>
        <begin position="12"/>
        <end position="36"/>
    </location>
</feature>
<evidence type="ECO:0000256" key="1">
    <source>
        <dbReference type="SAM" id="Phobius"/>
    </source>
</evidence>
<comment type="caution">
    <text evidence="2">The sequence shown here is derived from an EMBL/GenBank/DDBJ whole genome shotgun (WGS) entry which is preliminary data.</text>
</comment>
<keyword evidence="1" id="KW-0812">Transmembrane</keyword>
<keyword evidence="1" id="KW-1133">Transmembrane helix</keyword>
<keyword evidence="3" id="KW-1185">Reference proteome</keyword>
<evidence type="ECO:0000313" key="2">
    <source>
        <dbReference type="EMBL" id="MBK1662711.1"/>
    </source>
</evidence>
<protein>
    <recommendedName>
        <fullName evidence="4">DUF2852 domain-containing protein</fullName>
    </recommendedName>
</protein>
<reference evidence="2 3" key="1">
    <citation type="journal article" date="2020" name="Microorganisms">
        <title>Osmotic Adaptation and Compatible Solute Biosynthesis of Phototrophic Bacteria as Revealed from Genome Analyses.</title>
        <authorList>
            <person name="Imhoff J.F."/>
            <person name="Rahn T."/>
            <person name="Kunzel S."/>
            <person name="Keller A."/>
            <person name="Neulinger S.C."/>
        </authorList>
    </citation>
    <scope>NUCLEOTIDE SEQUENCE [LARGE SCALE GENOMIC DNA]</scope>
    <source>
        <strain evidence="2 3">DSM 15382</strain>
    </source>
</reference>
<accession>A0ABS1D747</accession>
<sequence length="110" mass="11970">MARPLVPWMPSVLAVLATVGGFALWWPLGLLVLMLWRGLCRAGLVRQPPRPDAHPAAGDTACAALRRIKAERAALEAERRAFGDFLETLRRSRDREGPGRAMAEAGTARG</sequence>